<dbReference type="CTD" id="36346204"/>
<evidence type="ECO:0000256" key="10">
    <source>
        <dbReference type="ARBA" id="ARBA00023303"/>
    </source>
</evidence>
<dbReference type="OrthoDB" id="6429739at2759"/>
<keyword evidence="5 12" id="KW-0812">Transmembrane</keyword>
<evidence type="ECO:0000256" key="2">
    <source>
        <dbReference type="ARBA" id="ARBA00006513"/>
    </source>
</evidence>
<dbReference type="RefSeq" id="XP_024345849.1">
    <property type="nucleotide sequence ID" value="XM_024499738.1"/>
</dbReference>
<comment type="subcellular location">
    <subcellularLocation>
        <location evidence="1">Cell membrane</location>
        <topology evidence="1">Multi-pass membrane protein</topology>
    </subcellularLocation>
</comment>
<feature type="transmembrane region" description="Helical" evidence="12">
    <location>
        <begin position="290"/>
        <end position="308"/>
    </location>
</feature>
<evidence type="ECO:0000256" key="6">
    <source>
        <dbReference type="ARBA" id="ARBA00022781"/>
    </source>
</evidence>
<name>W6U0T6_ECHGR</name>
<evidence type="ECO:0000256" key="11">
    <source>
        <dbReference type="SAM" id="MobiDB-lite"/>
    </source>
</evidence>
<evidence type="ECO:0000256" key="9">
    <source>
        <dbReference type="ARBA" id="ARBA00023136"/>
    </source>
</evidence>
<keyword evidence="8" id="KW-0406">Ion transport</keyword>
<dbReference type="EMBL" id="APAU02000225">
    <property type="protein sequence ID" value="EUB54653.1"/>
    <property type="molecule type" value="Genomic_DNA"/>
</dbReference>
<evidence type="ECO:0000256" key="7">
    <source>
        <dbReference type="ARBA" id="ARBA00022989"/>
    </source>
</evidence>
<dbReference type="GeneID" id="36346204"/>
<proteinExistence type="inferred from homology"/>
<dbReference type="InterPro" id="IPR004878">
    <property type="entry name" value="Otopetrin"/>
</dbReference>
<comment type="caution">
    <text evidence="13">The sequence shown here is derived from an EMBL/GenBank/DDBJ whole genome shotgun (WGS) entry which is preliminary data.</text>
</comment>
<dbReference type="PANTHER" id="PTHR21522:SF32">
    <property type="entry name" value="OTOPETRIN-2"/>
    <property type="match status" value="1"/>
</dbReference>
<dbReference type="PANTHER" id="PTHR21522">
    <property type="entry name" value="PROTON CHANNEL OTOP"/>
    <property type="match status" value="1"/>
</dbReference>
<evidence type="ECO:0000256" key="3">
    <source>
        <dbReference type="ARBA" id="ARBA00022448"/>
    </source>
</evidence>
<dbReference type="GO" id="GO:0005886">
    <property type="term" value="C:plasma membrane"/>
    <property type="evidence" value="ECO:0007669"/>
    <property type="project" value="UniProtKB-SubCell"/>
</dbReference>
<feature type="region of interest" description="Disordered" evidence="11">
    <location>
        <begin position="80"/>
        <end position="101"/>
    </location>
</feature>
<feature type="transmembrane region" description="Helical" evidence="12">
    <location>
        <begin position="108"/>
        <end position="128"/>
    </location>
</feature>
<keyword evidence="3" id="KW-0813">Transport</keyword>
<feature type="transmembrane region" description="Helical" evidence="12">
    <location>
        <begin position="254"/>
        <end position="270"/>
    </location>
</feature>
<keyword evidence="4" id="KW-1003">Cell membrane</keyword>
<dbReference type="Pfam" id="PF03189">
    <property type="entry name" value="Otopetrin"/>
    <property type="match status" value="1"/>
</dbReference>
<keyword evidence="10" id="KW-0407">Ion channel</keyword>
<keyword evidence="6" id="KW-0375">Hydrogen ion transport</keyword>
<keyword evidence="7 12" id="KW-1133">Transmembrane helix</keyword>
<comment type="similarity">
    <text evidence="2">Belongs to the otopetrin family.</text>
</comment>
<accession>W6U0T6</accession>
<evidence type="ECO:0000256" key="8">
    <source>
        <dbReference type="ARBA" id="ARBA00023065"/>
    </source>
</evidence>
<feature type="transmembrane region" description="Helical" evidence="12">
    <location>
        <begin position="182"/>
        <end position="204"/>
    </location>
</feature>
<dbReference type="Proteomes" id="UP000019149">
    <property type="component" value="Unassembled WGS sequence"/>
</dbReference>
<sequence>MVLAKLCKLKVIFNVQKFVIRFLLYHMTVVNLGQWSCAIVHEVMAKSADGGVSMQNAEYSLIACAIFCKIIQRIGNTSSLSTEDNEEAPQVSAANGKKPTECQRSNKGLFIGLLLITGTLVGLTLVNTLLQQKSQCTALIIYQATDITLLFIGTGAVGVALFQMRVLAMRYLSEESALDANLLLVSLLGVLFYDLFILVPAAGANGNQRAVGLIFAGKAVLELLQSMLQVLLIVEASRRQVATSNQAAEKPGRTMITFLLILNLAMWILKTFELKHATTHPIYKSHYNELVWKVIISVSLLLVVFFHFHSTVCLADVWSCTYRFHNTASGK</sequence>
<evidence type="ECO:0000256" key="5">
    <source>
        <dbReference type="ARBA" id="ARBA00022692"/>
    </source>
</evidence>
<protein>
    <submittedName>
        <fullName evidence="13">Otopetrin</fullName>
    </submittedName>
</protein>
<reference evidence="13 14" key="1">
    <citation type="journal article" date="2013" name="Nat. Genet.">
        <title>The genome of the hydatid tapeworm Echinococcus granulosus.</title>
        <authorList>
            <person name="Zheng H."/>
            <person name="Zhang W."/>
            <person name="Zhang L."/>
            <person name="Zhang Z."/>
            <person name="Li J."/>
            <person name="Lu G."/>
            <person name="Zhu Y."/>
            <person name="Wang Y."/>
            <person name="Huang Y."/>
            <person name="Liu J."/>
            <person name="Kang H."/>
            <person name="Chen J."/>
            <person name="Wang L."/>
            <person name="Chen A."/>
            <person name="Yu S."/>
            <person name="Gao Z."/>
            <person name="Jin L."/>
            <person name="Gu W."/>
            <person name="Wang Z."/>
            <person name="Zhao L."/>
            <person name="Shi B."/>
            <person name="Wen H."/>
            <person name="Lin R."/>
            <person name="Jones M.K."/>
            <person name="Brejova B."/>
            <person name="Vinar T."/>
            <person name="Zhao G."/>
            <person name="McManus D.P."/>
            <person name="Chen Z."/>
            <person name="Zhou Y."/>
            <person name="Wang S."/>
        </authorList>
    </citation>
    <scope>NUCLEOTIDE SEQUENCE [LARGE SCALE GENOMIC DNA]</scope>
</reference>
<keyword evidence="9 12" id="KW-0472">Membrane</keyword>
<evidence type="ECO:0000256" key="12">
    <source>
        <dbReference type="SAM" id="Phobius"/>
    </source>
</evidence>
<evidence type="ECO:0000313" key="13">
    <source>
        <dbReference type="EMBL" id="EUB54653.1"/>
    </source>
</evidence>
<organism evidence="13 14">
    <name type="scientific">Echinococcus granulosus</name>
    <name type="common">Hydatid tapeworm</name>
    <dbReference type="NCBI Taxonomy" id="6210"/>
    <lineage>
        <taxon>Eukaryota</taxon>
        <taxon>Metazoa</taxon>
        <taxon>Spiralia</taxon>
        <taxon>Lophotrochozoa</taxon>
        <taxon>Platyhelminthes</taxon>
        <taxon>Cestoda</taxon>
        <taxon>Eucestoda</taxon>
        <taxon>Cyclophyllidea</taxon>
        <taxon>Taeniidae</taxon>
        <taxon>Echinococcus</taxon>
        <taxon>Echinococcus granulosus group</taxon>
    </lineage>
</organism>
<dbReference type="AlphaFoldDB" id="W6U0T6"/>
<evidence type="ECO:0000256" key="1">
    <source>
        <dbReference type="ARBA" id="ARBA00004651"/>
    </source>
</evidence>
<dbReference type="GO" id="GO:0015252">
    <property type="term" value="F:proton channel activity"/>
    <property type="evidence" value="ECO:0007669"/>
    <property type="project" value="InterPro"/>
</dbReference>
<evidence type="ECO:0000256" key="4">
    <source>
        <dbReference type="ARBA" id="ARBA00022475"/>
    </source>
</evidence>
<evidence type="ECO:0000313" key="14">
    <source>
        <dbReference type="Proteomes" id="UP000019149"/>
    </source>
</evidence>
<gene>
    <name evidence="13" type="ORF">EGR_10489</name>
</gene>
<keyword evidence="14" id="KW-1185">Reference proteome</keyword>
<dbReference type="KEGG" id="egl:EGR_10489"/>
<feature type="transmembrane region" description="Helical" evidence="12">
    <location>
        <begin position="140"/>
        <end position="162"/>
    </location>
</feature>
<dbReference type="OMA" id="AVIYITW"/>